<dbReference type="Gene3D" id="3.90.180.10">
    <property type="entry name" value="Medium-chain alcohol dehydrogenases, catalytic domain"/>
    <property type="match status" value="1"/>
</dbReference>
<dbReference type="InterPro" id="IPR002328">
    <property type="entry name" value="ADH_Zn_CS"/>
</dbReference>
<keyword evidence="4" id="KW-0560">Oxidoreductase</keyword>
<reference evidence="7 8" key="1">
    <citation type="submission" date="2016-10" db="EMBL/GenBank/DDBJ databases">
        <authorList>
            <person name="de Groot N.N."/>
        </authorList>
    </citation>
    <scope>NUCLEOTIDE SEQUENCE [LARGE SCALE GENOMIC DNA]</scope>
    <source>
        <strain evidence="7 8">DSM 43067</strain>
    </source>
</reference>
<evidence type="ECO:0000256" key="2">
    <source>
        <dbReference type="ARBA" id="ARBA00022723"/>
    </source>
</evidence>
<evidence type="ECO:0000313" key="8">
    <source>
        <dbReference type="Proteomes" id="UP000183413"/>
    </source>
</evidence>
<dbReference type="eggNOG" id="COG1063">
    <property type="taxonomic scope" value="Bacteria"/>
</dbReference>
<feature type="domain" description="Enoyl reductase (ER)" evidence="6">
    <location>
        <begin position="1"/>
        <end position="319"/>
    </location>
</feature>
<dbReference type="Gene3D" id="3.40.50.720">
    <property type="entry name" value="NAD(P)-binding Rossmann-like Domain"/>
    <property type="match status" value="1"/>
</dbReference>
<name>A0A1I5NHN1_9ACTN</name>
<dbReference type="Pfam" id="PF08240">
    <property type="entry name" value="ADH_N"/>
    <property type="match status" value="1"/>
</dbReference>
<protein>
    <submittedName>
        <fullName evidence="7">L-iditol 2-dehydrogenase</fullName>
    </submittedName>
</protein>
<keyword evidence="2 5" id="KW-0479">Metal-binding</keyword>
<dbReference type="PANTHER" id="PTHR43401">
    <property type="entry name" value="L-THREONINE 3-DEHYDROGENASE"/>
    <property type="match status" value="1"/>
</dbReference>
<dbReference type="SMART" id="SM00829">
    <property type="entry name" value="PKS_ER"/>
    <property type="match status" value="1"/>
</dbReference>
<dbReference type="InterPro" id="IPR013154">
    <property type="entry name" value="ADH-like_N"/>
</dbReference>
<evidence type="ECO:0000259" key="6">
    <source>
        <dbReference type="SMART" id="SM00829"/>
    </source>
</evidence>
<dbReference type="PANTHER" id="PTHR43401:SF2">
    <property type="entry name" value="L-THREONINE 3-DEHYDROGENASE"/>
    <property type="match status" value="1"/>
</dbReference>
<proteinExistence type="inferred from homology"/>
<gene>
    <name evidence="7" type="ORF">SAMN04489713_112163</name>
</gene>
<evidence type="ECO:0000256" key="1">
    <source>
        <dbReference type="ARBA" id="ARBA00001947"/>
    </source>
</evidence>
<dbReference type="STRING" id="1993.SAMN04489713_112163"/>
<evidence type="ECO:0000256" key="3">
    <source>
        <dbReference type="ARBA" id="ARBA00022833"/>
    </source>
</evidence>
<dbReference type="GO" id="GO:0008270">
    <property type="term" value="F:zinc ion binding"/>
    <property type="evidence" value="ECO:0007669"/>
    <property type="project" value="InterPro"/>
</dbReference>
<accession>A0A1I5NHN1</accession>
<dbReference type="InterPro" id="IPR050129">
    <property type="entry name" value="Zn_alcohol_dh"/>
</dbReference>
<keyword evidence="3 5" id="KW-0862">Zinc</keyword>
<dbReference type="EMBL" id="FOVH01000012">
    <property type="protein sequence ID" value="SFP21284.1"/>
    <property type="molecule type" value="Genomic_DNA"/>
</dbReference>
<dbReference type="InterPro" id="IPR011032">
    <property type="entry name" value="GroES-like_sf"/>
</dbReference>
<dbReference type="SUPFAM" id="SSF50129">
    <property type="entry name" value="GroES-like"/>
    <property type="match status" value="1"/>
</dbReference>
<dbReference type="AlphaFoldDB" id="A0A1I5NHN1"/>
<keyword evidence="8" id="KW-1185">Reference proteome</keyword>
<evidence type="ECO:0000256" key="5">
    <source>
        <dbReference type="RuleBase" id="RU361277"/>
    </source>
</evidence>
<comment type="cofactor">
    <cofactor evidence="1 5">
        <name>Zn(2+)</name>
        <dbReference type="ChEBI" id="CHEBI:29105"/>
    </cofactor>
</comment>
<dbReference type="PROSITE" id="PS00059">
    <property type="entry name" value="ADH_ZINC"/>
    <property type="match status" value="1"/>
</dbReference>
<dbReference type="InterPro" id="IPR013149">
    <property type="entry name" value="ADH-like_C"/>
</dbReference>
<evidence type="ECO:0000313" key="7">
    <source>
        <dbReference type="EMBL" id="SFP21284.1"/>
    </source>
</evidence>
<dbReference type="InParanoid" id="A0A1I5NHN1"/>
<dbReference type="InterPro" id="IPR036291">
    <property type="entry name" value="NAD(P)-bd_dom_sf"/>
</dbReference>
<dbReference type="InterPro" id="IPR020843">
    <property type="entry name" value="ER"/>
</dbReference>
<comment type="similarity">
    <text evidence="5">Belongs to the zinc-containing alcohol dehydrogenase family.</text>
</comment>
<dbReference type="SUPFAM" id="SSF51735">
    <property type="entry name" value="NAD(P)-binding Rossmann-fold domains"/>
    <property type="match status" value="1"/>
</dbReference>
<dbReference type="Pfam" id="PF00107">
    <property type="entry name" value="ADH_zinc_N"/>
    <property type="match status" value="1"/>
</dbReference>
<sequence>MLAAEPDWPEPVIGEDSVLVDVAYCGFCGSDAHIVSGRLTAGAPPRVLGHEVSGVVAAVGARVSDLAVGDRVAANLFAECGSCDHCKLGQPQFCLRRHVGAAGFARRASYRPGQLFRLPETVSLRHGALLEPVATVLHAVEQSAIRAGEAVLVLGAGPLGLLAVQVARLLGAGFVAVSEPVSSKQVTAARFADQVLDVSGATLREAMTSGGAAPFDVIVDFSGSAAAIGDAVGALAPRGRLVVAGVPREDATIPVRPFDLYNRELTLTGSYTTSHTARRALNVLGRLDLDSLITTIVPLEDVAAALRLHGTGDALKILVAPNGTEGRSPWP</sequence>
<dbReference type="Proteomes" id="UP000183413">
    <property type="component" value="Unassembled WGS sequence"/>
</dbReference>
<evidence type="ECO:0000256" key="4">
    <source>
        <dbReference type="ARBA" id="ARBA00023002"/>
    </source>
</evidence>
<dbReference type="GO" id="GO:0016491">
    <property type="term" value="F:oxidoreductase activity"/>
    <property type="evidence" value="ECO:0007669"/>
    <property type="project" value="UniProtKB-KW"/>
</dbReference>
<organism evidence="7 8">
    <name type="scientific">Actinomadura madurae</name>
    <dbReference type="NCBI Taxonomy" id="1993"/>
    <lineage>
        <taxon>Bacteria</taxon>
        <taxon>Bacillati</taxon>
        <taxon>Actinomycetota</taxon>
        <taxon>Actinomycetes</taxon>
        <taxon>Streptosporangiales</taxon>
        <taxon>Thermomonosporaceae</taxon>
        <taxon>Actinomadura</taxon>
    </lineage>
</organism>